<accession>A0A840NUV3</accession>
<feature type="compositionally biased region" description="Gly residues" evidence="1">
    <location>
        <begin position="40"/>
        <end position="49"/>
    </location>
</feature>
<feature type="compositionally biased region" description="Low complexity" evidence="1">
    <location>
        <begin position="83"/>
        <end position="94"/>
    </location>
</feature>
<comment type="caution">
    <text evidence="2">The sequence shown here is derived from an EMBL/GenBank/DDBJ whole genome shotgun (WGS) entry which is preliminary data.</text>
</comment>
<name>A0A840NUV3_9ACTN</name>
<feature type="compositionally biased region" description="Basic and acidic residues" evidence="1">
    <location>
        <begin position="57"/>
        <end position="82"/>
    </location>
</feature>
<evidence type="ECO:0000313" key="3">
    <source>
        <dbReference type="Proteomes" id="UP000578449"/>
    </source>
</evidence>
<keyword evidence="3" id="KW-1185">Reference proteome</keyword>
<evidence type="ECO:0000256" key="1">
    <source>
        <dbReference type="SAM" id="MobiDB-lite"/>
    </source>
</evidence>
<dbReference type="EMBL" id="JACHGN010000004">
    <property type="protein sequence ID" value="MBB5132544.1"/>
    <property type="molecule type" value="Genomic_DNA"/>
</dbReference>
<evidence type="ECO:0000313" key="2">
    <source>
        <dbReference type="EMBL" id="MBB5132544.1"/>
    </source>
</evidence>
<gene>
    <name evidence="2" type="ORF">HNP84_002260</name>
</gene>
<dbReference type="RefSeq" id="WP_246518022.1">
    <property type="nucleotide sequence ID" value="NZ_JACHGN010000004.1"/>
</dbReference>
<dbReference type="Proteomes" id="UP000578449">
    <property type="component" value="Unassembled WGS sequence"/>
</dbReference>
<evidence type="ECO:0008006" key="4">
    <source>
        <dbReference type="Google" id="ProtNLM"/>
    </source>
</evidence>
<dbReference type="AlphaFoldDB" id="A0A840NUV3"/>
<feature type="compositionally biased region" description="Basic and acidic residues" evidence="1">
    <location>
        <begin position="116"/>
        <end position="140"/>
    </location>
</feature>
<reference evidence="2 3" key="1">
    <citation type="submission" date="2020-08" db="EMBL/GenBank/DDBJ databases">
        <title>Genomic Encyclopedia of Type Strains, Phase IV (KMG-IV): sequencing the most valuable type-strain genomes for metagenomic binning, comparative biology and taxonomic classification.</title>
        <authorList>
            <person name="Goeker M."/>
        </authorList>
    </citation>
    <scope>NUCLEOTIDE SEQUENCE [LARGE SCALE GENOMIC DNA]</scope>
    <source>
        <strain evidence="2 3">DSM 45615</strain>
    </source>
</reference>
<feature type="region of interest" description="Disordered" evidence="1">
    <location>
        <begin position="1"/>
        <end position="140"/>
    </location>
</feature>
<sequence length="234" mass="24090">MTGRKRDRGRASRAPDPATRRDEPGSPAAPGPRPAAPAAGGAGGGGGTAGVPPPEGTPHREHKESGPFRERAEGARRTERTSGTEGTEGTPIGESAPRGGPSEGRETPAAPAPEMPRPREARPEDRAGEERTETQAGDRVEDLAGEMAEAVRRCPDVAALSLGPFGTVATYLPGVKVSGVAVRDGEIDIAIVARYGRPLPEIADEVRDAVAPLAGGRRVNVAIDDLELPETAAA</sequence>
<organism evidence="2 3">
    <name type="scientific">Thermocatellispora tengchongensis</name>
    <dbReference type="NCBI Taxonomy" id="1073253"/>
    <lineage>
        <taxon>Bacteria</taxon>
        <taxon>Bacillati</taxon>
        <taxon>Actinomycetota</taxon>
        <taxon>Actinomycetes</taxon>
        <taxon>Streptosporangiales</taxon>
        <taxon>Streptosporangiaceae</taxon>
        <taxon>Thermocatellispora</taxon>
    </lineage>
</organism>
<proteinExistence type="predicted"/>
<protein>
    <recommendedName>
        <fullName evidence="4">Asp23/Gls24 family envelope stress response protein</fullName>
    </recommendedName>
</protein>